<dbReference type="NCBIfam" id="TIGR00765">
    <property type="entry name" value="yihY_not_rbn"/>
    <property type="match status" value="1"/>
</dbReference>
<dbReference type="Pfam" id="PF03631">
    <property type="entry name" value="Virul_fac_BrkB"/>
    <property type="match status" value="1"/>
</dbReference>
<evidence type="ECO:0000313" key="7">
    <source>
        <dbReference type="EMBL" id="KPL54003.1"/>
    </source>
</evidence>
<gene>
    <name evidence="7" type="ORF">ABB55_18780</name>
</gene>
<keyword evidence="2" id="KW-1003">Cell membrane</keyword>
<dbReference type="PIRSF" id="PIRSF035875">
    <property type="entry name" value="RNase_BN"/>
    <property type="match status" value="1"/>
</dbReference>
<dbReference type="PANTHER" id="PTHR30213:SF0">
    <property type="entry name" value="UPF0761 MEMBRANE PROTEIN YIHY"/>
    <property type="match status" value="1"/>
</dbReference>
<keyword evidence="4 6" id="KW-1133">Transmembrane helix</keyword>
<sequence length="281" mass="31149">MGWVFWEAFYWGLLRNESFAHASNIAFAILFSLFPFMILITGIAGYWGGAELAAAAEQGTGGIFAVLPEEVVRILKPEVTAVLSGSQTQVLTVGAILLVVIVTGLVESLRMGLNYAYRAYDTRHFLIRRLEGTFFMLVGGITILGLGFLVIVLPVVWDFLIPRVPDMAPYYSYFNRLPLVFFSAGVFCFLYAAHLFLPARRQTTMSVLPGVLVTLGLWFIAGLVFSYYFSHFATYTRTYAGLAGIIASMLFFYIIGIIFLFGAEINHAVLALKGEVPARRS</sequence>
<evidence type="ECO:0000256" key="5">
    <source>
        <dbReference type="ARBA" id="ARBA00023136"/>
    </source>
</evidence>
<name>A0A0P6WAC5_9HYPH</name>
<keyword evidence="5 6" id="KW-0472">Membrane</keyword>
<evidence type="ECO:0000256" key="3">
    <source>
        <dbReference type="ARBA" id="ARBA00022692"/>
    </source>
</evidence>
<feature type="transmembrane region" description="Helical" evidence="6">
    <location>
        <begin position="90"/>
        <end position="113"/>
    </location>
</feature>
<feature type="transmembrane region" description="Helical" evidence="6">
    <location>
        <begin position="25"/>
        <end position="47"/>
    </location>
</feature>
<comment type="caution">
    <text evidence="7">The sequence shown here is derived from an EMBL/GenBank/DDBJ whole genome shotgun (WGS) entry which is preliminary data.</text>
</comment>
<proteinExistence type="predicted"/>
<comment type="subcellular location">
    <subcellularLocation>
        <location evidence="1">Cell membrane</location>
        <topology evidence="1">Multi-pass membrane protein</topology>
    </subcellularLocation>
</comment>
<organism evidence="7 8">
    <name type="scientific">Prosthecodimorpha hirschii</name>
    <dbReference type="NCBI Taxonomy" id="665126"/>
    <lineage>
        <taxon>Bacteria</taxon>
        <taxon>Pseudomonadati</taxon>
        <taxon>Pseudomonadota</taxon>
        <taxon>Alphaproteobacteria</taxon>
        <taxon>Hyphomicrobiales</taxon>
        <taxon>Ancalomicrobiaceae</taxon>
        <taxon>Prosthecodimorpha</taxon>
    </lineage>
</organism>
<feature type="transmembrane region" description="Helical" evidence="6">
    <location>
        <begin position="241"/>
        <end position="263"/>
    </location>
</feature>
<keyword evidence="8" id="KW-1185">Reference proteome</keyword>
<evidence type="ECO:0000256" key="2">
    <source>
        <dbReference type="ARBA" id="ARBA00022475"/>
    </source>
</evidence>
<reference evidence="7 8" key="1">
    <citation type="submission" date="2015-09" db="EMBL/GenBank/DDBJ databases">
        <authorList>
            <person name="Jackson K.R."/>
            <person name="Lunt B.L."/>
            <person name="Fisher J.N.B."/>
            <person name="Gardner A.V."/>
            <person name="Bailey M.E."/>
            <person name="Deus L.M."/>
            <person name="Earl A.S."/>
            <person name="Gibby P.D."/>
            <person name="Hartmann K.A."/>
            <person name="Liu J.E."/>
            <person name="Manci A.M."/>
            <person name="Nielsen D.A."/>
            <person name="Solomon M.B."/>
            <person name="Breakwell D.P."/>
            <person name="Burnett S.H."/>
            <person name="Grose J.H."/>
        </authorList>
    </citation>
    <scope>NUCLEOTIDE SEQUENCE [LARGE SCALE GENOMIC DNA]</scope>
    <source>
        <strain evidence="7 8">16</strain>
    </source>
</reference>
<dbReference type="STRING" id="665126.ABB55_18780"/>
<dbReference type="RefSeq" id="WP_054360168.1">
    <property type="nucleotide sequence ID" value="NZ_LJYW01000001.1"/>
</dbReference>
<dbReference type="InterPro" id="IPR017039">
    <property type="entry name" value="Virul_fac_BrkB"/>
</dbReference>
<evidence type="ECO:0000256" key="6">
    <source>
        <dbReference type="SAM" id="Phobius"/>
    </source>
</evidence>
<evidence type="ECO:0000256" key="4">
    <source>
        <dbReference type="ARBA" id="ARBA00022989"/>
    </source>
</evidence>
<accession>A0A0P6WAC5</accession>
<feature type="transmembrane region" description="Helical" evidence="6">
    <location>
        <begin position="134"/>
        <end position="157"/>
    </location>
</feature>
<dbReference type="Proteomes" id="UP000048984">
    <property type="component" value="Unassembled WGS sequence"/>
</dbReference>
<feature type="transmembrane region" description="Helical" evidence="6">
    <location>
        <begin position="209"/>
        <end position="229"/>
    </location>
</feature>
<reference evidence="7 8" key="2">
    <citation type="submission" date="2015-10" db="EMBL/GenBank/DDBJ databases">
        <title>Draft Genome Sequence of Prosthecomicrobium hirschii ATCC 27832.</title>
        <authorList>
            <person name="Daniel J."/>
            <person name="Givan S.A."/>
            <person name="Brun Y.V."/>
            <person name="Brown P.J."/>
        </authorList>
    </citation>
    <scope>NUCLEOTIDE SEQUENCE [LARGE SCALE GENOMIC DNA]</scope>
    <source>
        <strain evidence="7 8">16</strain>
    </source>
</reference>
<evidence type="ECO:0000313" key="8">
    <source>
        <dbReference type="Proteomes" id="UP000048984"/>
    </source>
</evidence>
<dbReference type="AlphaFoldDB" id="A0A0P6WAC5"/>
<keyword evidence="3 6" id="KW-0812">Transmembrane</keyword>
<dbReference type="EMBL" id="LJYW01000001">
    <property type="protein sequence ID" value="KPL54003.1"/>
    <property type="molecule type" value="Genomic_DNA"/>
</dbReference>
<protein>
    <submittedName>
        <fullName evidence="7">Uncharacterized protein</fullName>
    </submittedName>
</protein>
<feature type="transmembrane region" description="Helical" evidence="6">
    <location>
        <begin position="177"/>
        <end position="197"/>
    </location>
</feature>
<evidence type="ECO:0000256" key="1">
    <source>
        <dbReference type="ARBA" id="ARBA00004651"/>
    </source>
</evidence>
<dbReference type="GO" id="GO:0005886">
    <property type="term" value="C:plasma membrane"/>
    <property type="evidence" value="ECO:0007669"/>
    <property type="project" value="UniProtKB-SubCell"/>
</dbReference>
<dbReference type="PANTHER" id="PTHR30213">
    <property type="entry name" value="INNER MEMBRANE PROTEIN YHJD"/>
    <property type="match status" value="1"/>
</dbReference>